<dbReference type="InterPro" id="IPR027417">
    <property type="entry name" value="P-loop_NTPase"/>
</dbReference>
<feature type="domain" description="Helicase C-terminal" evidence="1">
    <location>
        <begin position="852"/>
        <end position="1037"/>
    </location>
</feature>
<protein>
    <submittedName>
        <fullName evidence="2">Helicase-related protein</fullName>
    </submittedName>
</protein>
<dbReference type="Pfam" id="PF00271">
    <property type="entry name" value="Helicase_C"/>
    <property type="match status" value="1"/>
</dbReference>
<keyword evidence="2" id="KW-0347">Helicase</keyword>
<evidence type="ECO:0000313" key="2">
    <source>
        <dbReference type="EMBL" id="WNF21316.1"/>
    </source>
</evidence>
<keyword evidence="2" id="KW-0547">Nucleotide-binding</keyword>
<dbReference type="PANTHER" id="PTHR47957">
    <property type="entry name" value="ATP-DEPENDENT HELICASE HRQ1"/>
    <property type="match status" value="1"/>
</dbReference>
<dbReference type="EMBL" id="CP134494">
    <property type="protein sequence ID" value="WNF21316.1"/>
    <property type="molecule type" value="Genomic_DNA"/>
</dbReference>
<reference evidence="2 3" key="1">
    <citation type="submission" date="2023-09" db="EMBL/GenBank/DDBJ databases">
        <title>Microbial mechanism of fulvic acid promoting antimony reduction mineralization in rice fields.</title>
        <authorList>
            <person name="Chen G."/>
            <person name="Lan J."/>
        </authorList>
    </citation>
    <scope>NUCLEOTIDE SEQUENCE [LARGE SCALE GENOMIC DNA]</scope>
    <source>
        <strain evidence="2 3">PS1</strain>
    </source>
</reference>
<dbReference type="Gene3D" id="3.40.50.300">
    <property type="entry name" value="P-loop containing nucleotide triphosphate hydrolases"/>
    <property type="match status" value="2"/>
</dbReference>
<dbReference type="PROSITE" id="PS51194">
    <property type="entry name" value="HELICASE_CTER"/>
    <property type="match status" value="1"/>
</dbReference>
<dbReference type="InterPro" id="IPR001650">
    <property type="entry name" value="Helicase_C-like"/>
</dbReference>
<dbReference type="CDD" id="cd18785">
    <property type="entry name" value="SF2_C"/>
    <property type="match status" value="1"/>
</dbReference>
<evidence type="ECO:0000313" key="3">
    <source>
        <dbReference type="Proteomes" id="UP001303324"/>
    </source>
</evidence>
<dbReference type="Proteomes" id="UP001303324">
    <property type="component" value="Chromosome"/>
</dbReference>
<evidence type="ECO:0000259" key="1">
    <source>
        <dbReference type="PROSITE" id="PS51194"/>
    </source>
</evidence>
<dbReference type="PANTHER" id="PTHR47957:SF3">
    <property type="entry name" value="ATP-DEPENDENT HELICASE HRQ1"/>
    <property type="match status" value="1"/>
</dbReference>
<dbReference type="SUPFAM" id="SSF52540">
    <property type="entry name" value="P-loop containing nucleoside triphosphate hydrolases"/>
    <property type="match status" value="1"/>
</dbReference>
<sequence>MSLISDKETIDPLSRLREKNIENRELLINSLKKEFIGMEPFEGEEIDCSGDISFEKEEVAYRPYIQKDSGQEIIQRGTPLARYGTAILFPTGQVSGEDLESKIETEVEDDNENLVDKKSLEKIEKRQTDKLKDASEEFDISPANSFKPNSMALSFKGKITSESKLIIRVKGGRYVPKKIGINEKEREWWLRVPVEGMFLCSGKDLLENTICTAILIDSIESLKLDVKVVSRPQNDGTRLLTVGLTNRTDGEAKGKIDSNCLFQAEFIVTIDDPENQSCILAYPESENFNNLDDEEKSIAMLYRNLKTFAIGHGCAADWGDVQKGEKVKYVKTEFLPTYETRSMTPDIKRKDGTRIEVSMKQLAGLETGNEGFEDLEEIIELYREWIENQTESVVLLDPKFHKVAYENLNICSQTADRMENGLKYLKTNANALTAFRFANHSVLLQQISGEQREGIIEDDTLIFHTPYKEPDLDHLPGTKGKWRAFQIAFLLMSIHSAGEKESKEREIVDLIFFPTGGGKTEAYLGLAAFSMFMRRIKDKNDAGVDVIMRYTLRLLTADQFQRTSRLICAMEFLRRQNVKLLGPREFSIGIWLGSDTTPNSNKKALESLKKIKSGKTENNPFILNTCPWCGAKLGEYKVKTSKSKVKSYQKKPKNKIAFLGYKGLVDKVITHCPDQNCIFFEALPVYIVDEEIYKERPTFIIGTVDKFAMLAWNSDIRSLFGINEEGRRELSPPGLIIQDELHLISGPLGSLTGFFETIIDEFCTDRRFSRNHRAKIVCSTATIRRYKEQVSALYARDQIRLFPSPGLNEEDSFFATYALDTNGELMPGRKYVGINTPILGSMQTLQVRALTTLLQTPMQLPDKERDPWWTLLLFFNSLRELGTTITLMHSDIPNHLKVLRNRFGINFDQIRRLRRIEELTSRLSNDEVSVAIDKLKQKYDDTGKVIDISLASNIIEVGVDIDRLSLMSVTGQPKTTAQYIQVTGRVGRRWYERPGLIVTLYSATKPRDRSHFEKFRSYHQMLYAQVEPTSVTPFSPRVIDRALHAVMVAYVRQTGEKHNITSPRPFPEDLLSEIEHIILERVKKVDKAELESVKSVFNKRKREWRNYEPLRWSGNPDGDDYPLLRVAGQYADSKAKRLSWATMMSMRNVDAQCKGKITDLYLDIEED</sequence>
<gene>
    <name evidence="2" type="ORF">RH061_14040</name>
</gene>
<name>A0ABY9VK47_9BACI</name>
<accession>A0ABY9VK47</accession>
<dbReference type="GO" id="GO:0004386">
    <property type="term" value="F:helicase activity"/>
    <property type="evidence" value="ECO:0007669"/>
    <property type="project" value="UniProtKB-KW"/>
</dbReference>
<keyword evidence="3" id="KW-1185">Reference proteome</keyword>
<dbReference type="RefSeq" id="WP_311071036.1">
    <property type="nucleotide sequence ID" value="NZ_CP134494.1"/>
</dbReference>
<proteinExistence type="predicted"/>
<organism evidence="2 3">
    <name type="scientific">Mesobacillus jeotgali</name>
    <dbReference type="NCBI Taxonomy" id="129985"/>
    <lineage>
        <taxon>Bacteria</taxon>
        <taxon>Bacillati</taxon>
        <taxon>Bacillota</taxon>
        <taxon>Bacilli</taxon>
        <taxon>Bacillales</taxon>
        <taxon>Bacillaceae</taxon>
        <taxon>Mesobacillus</taxon>
    </lineage>
</organism>
<keyword evidence="2" id="KW-0378">Hydrolase</keyword>
<keyword evidence="2" id="KW-0067">ATP-binding</keyword>